<dbReference type="AlphaFoldDB" id="A0A268NXA4"/>
<name>A0A268NXA4_SHOCL</name>
<dbReference type="Proteomes" id="UP000216207">
    <property type="component" value="Unassembled WGS sequence"/>
</dbReference>
<gene>
    <name evidence="1" type="ORF">CHH72_15070</name>
</gene>
<protein>
    <submittedName>
        <fullName evidence="1">YrzI family small protein</fullName>
    </submittedName>
</protein>
<organism evidence="1 2">
    <name type="scientific">Shouchella clausii</name>
    <name type="common">Alkalihalobacillus clausii</name>
    <dbReference type="NCBI Taxonomy" id="79880"/>
    <lineage>
        <taxon>Bacteria</taxon>
        <taxon>Bacillati</taxon>
        <taxon>Bacillota</taxon>
        <taxon>Bacilli</taxon>
        <taxon>Bacillales</taxon>
        <taxon>Bacillaceae</taxon>
        <taxon>Shouchella</taxon>
    </lineage>
</organism>
<dbReference type="EMBL" id="NPCC01000023">
    <property type="protein sequence ID" value="PAE88162.1"/>
    <property type="molecule type" value="Genomic_DNA"/>
</dbReference>
<evidence type="ECO:0000313" key="2">
    <source>
        <dbReference type="Proteomes" id="UP000216207"/>
    </source>
</evidence>
<evidence type="ECO:0000313" key="1">
    <source>
        <dbReference type="EMBL" id="PAE88162.1"/>
    </source>
</evidence>
<sequence length="49" mass="6078">MTFSFLFFTITIKKRKHLDYSQAELEAFIHDENIEKHLEAIKTRYWHHL</sequence>
<dbReference type="RefSeq" id="WP_082111792.1">
    <property type="nucleotide sequence ID" value="NZ_BOQQ01000005.1"/>
</dbReference>
<reference evidence="1 2" key="1">
    <citation type="submission" date="2017-07" db="EMBL/GenBank/DDBJ databases">
        <title>Isolation and whole genome analysis of endospore-forming bacteria from heroin.</title>
        <authorList>
            <person name="Kalinowski J."/>
            <person name="Ahrens B."/>
            <person name="Al-Dilaimi A."/>
            <person name="Winkler A."/>
            <person name="Wibberg D."/>
            <person name="Schleenbecker U."/>
            <person name="Ruckert C."/>
            <person name="Wolfel R."/>
            <person name="Grass G."/>
        </authorList>
    </citation>
    <scope>NUCLEOTIDE SEQUENCE [LARGE SCALE GENOMIC DNA]</scope>
    <source>
        <strain evidence="1 2">7539</strain>
    </source>
</reference>
<dbReference type="Pfam" id="PF09501">
    <property type="entry name" value="Bac_small_YrzI"/>
    <property type="match status" value="1"/>
</dbReference>
<proteinExistence type="predicted"/>
<accession>A0A268NXA4</accession>
<dbReference type="InterPro" id="IPR012655">
    <property type="entry name" value="YrzI"/>
</dbReference>
<comment type="caution">
    <text evidence="1">The sequence shown here is derived from an EMBL/GenBank/DDBJ whole genome shotgun (WGS) entry which is preliminary data.</text>
</comment>